<evidence type="ECO:0000313" key="6">
    <source>
        <dbReference type="Proteomes" id="UP000451471"/>
    </source>
</evidence>
<dbReference type="Pfam" id="PF00705">
    <property type="entry name" value="PCNA_N"/>
    <property type="match status" value="1"/>
</dbReference>
<organism evidence="5 6">
    <name type="scientific">Halomarina oriensis</name>
    <dbReference type="NCBI Taxonomy" id="671145"/>
    <lineage>
        <taxon>Archaea</taxon>
        <taxon>Methanobacteriati</taxon>
        <taxon>Methanobacteriota</taxon>
        <taxon>Stenosarchaea group</taxon>
        <taxon>Halobacteria</taxon>
        <taxon>Halobacteriales</taxon>
        <taxon>Natronomonadaceae</taxon>
        <taxon>Halomarina</taxon>
    </lineage>
</organism>
<dbReference type="InterPro" id="IPR046938">
    <property type="entry name" value="DNA_clamp_sf"/>
</dbReference>
<accession>A0A6B0GMS8</accession>
<keyword evidence="6" id="KW-1185">Reference proteome</keyword>
<comment type="subunit">
    <text evidence="3">Homotrimer. The subunits circularize to form a toroid; DNA passes through its center. Replication factor C (RFC) is required to load the toroid on the DNA.</text>
</comment>
<name>A0A6B0GMS8_9EURY</name>
<reference evidence="5 6" key="1">
    <citation type="submission" date="2019-12" db="EMBL/GenBank/DDBJ databases">
        <title>Halocatena pleomorpha gen. nov. sp. nov., an extremely halophilic archaeon of family Halobacteriaceae isolated from saltpan soil.</title>
        <authorList>
            <person name="Pal Y."/>
            <person name="Verma A."/>
            <person name="Krishnamurthi S."/>
            <person name="Kumar P."/>
        </authorList>
    </citation>
    <scope>NUCLEOTIDE SEQUENCE [LARGE SCALE GENOMIC DNA]</scope>
    <source>
        <strain evidence="5 6">JCM 16495</strain>
    </source>
</reference>
<dbReference type="OrthoDB" id="14749at2157"/>
<comment type="similarity">
    <text evidence="3">Belongs to the PCNA family.</text>
</comment>
<dbReference type="PANTHER" id="PTHR11352:SF0">
    <property type="entry name" value="PROLIFERATING CELL NUCLEAR ANTIGEN"/>
    <property type="match status" value="1"/>
</dbReference>
<evidence type="ECO:0000256" key="1">
    <source>
        <dbReference type="ARBA" id="ARBA00022705"/>
    </source>
</evidence>
<dbReference type="GO" id="GO:0030337">
    <property type="term" value="F:DNA polymerase processivity factor activity"/>
    <property type="evidence" value="ECO:0007669"/>
    <property type="project" value="UniProtKB-UniRule"/>
</dbReference>
<proteinExistence type="inferred from homology"/>
<dbReference type="Gene3D" id="3.70.10.10">
    <property type="match status" value="1"/>
</dbReference>
<dbReference type="NCBIfam" id="NF002222">
    <property type="entry name" value="PRK01115.1-5"/>
    <property type="match status" value="1"/>
</dbReference>
<dbReference type="InterPro" id="IPR000730">
    <property type="entry name" value="Pr_cel_nuc_antig"/>
</dbReference>
<dbReference type="PANTHER" id="PTHR11352">
    <property type="entry name" value="PROLIFERATING CELL NUCLEAR ANTIGEN"/>
    <property type="match status" value="1"/>
</dbReference>
<comment type="function">
    <text evidence="3">Sliding clamp subunit that acts as a moving platform for DNA processing. Responsible for tethering the catalytic subunit of DNA polymerase and other proteins to DNA during high-speed replication.</text>
</comment>
<dbReference type="GO" id="GO:0003677">
    <property type="term" value="F:DNA binding"/>
    <property type="evidence" value="ECO:0007669"/>
    <property type="project" value="UniProtKB-UniRule"/>
</dbReference>
<dbReference type="GO" id="GO:0006272">
    <property type="term" value="P:leading strand elongation"/>
    <property type="evidence" value="ECO:0007669"/>
    <property type="project" value="TreeGrafter"/>
</dbReference>
<dbReference type="RefSeq" id="WP_158204428.1">
    <property type="nucleotide sequence ID" value="NZ_WSZK01000015.1"/>
</dbReference>
<gene>
    <name evidence="3" type="primary">pcn</name>
    <name evidence="5" type="ORF">GQS65_09845</name>
</gene>
<dbReference type="AlphaFoldDB" id="A0A6B0GMS8"/>
<evidence type="ECO:0000259" key="4">
    <source>
        <dbReference type="Pfam" id="PF00705"/>
    </source>
</evidence>
<feature type="domain" description="Proliferating cell nuclear antigen PCNA N-terminal" evidence="4">
    <location>
        <begin position="19"/>
        <end position="98"/>
    </location>
</feature>
<protein>
    <recommendedName>
        <fullName evidence="3">DNA polymerase sliding clamp</fullName>
    </recommendedName>
    <alternativeName>
        <fullName evidence="3">Proliferating cell nuclear antigen homolog</fullName>
        <shortName evidence="3">PCNA</shortName>
    </alternativeName>
</protein>
<dbReference type="Proteomes" id="UP000451471">
    <property type="component" value="Unassembled WGS sequence"/>
</dbReference>
<comment type="caution">
    <text evidence="5">The sequence shown here is derived from an EMBL/GenBank/DDBJ whole genome shotgun (WGS) entry which is preliminary data.</text>
</comment>
<keyword evidence="2 3" id="KW-0238">DNA-binding</keyword>
<evidence type="ECO:0000313" key="5">
    <source>
        <dbReference type="EMBL" id="MWG34789.1"/>
    </source>
</evidence>
<dbReference type="SUPFAM" id="SSF55979">
    <property type="entry name" value="DNA clamp"/>
    <property type="match status" value="2"/>
</dbReference>
<dbReference type="InterPro" id="IPR022648">
    <property type="entry name" value="Pr_cel_nuc_antig_N"/>
</dbReference>
<dbReference type="EMBL" id="WSZK01000015">
    <property type="protein sequence ID" value="MWG34789.1"/>
    <property type="molecule type" value="Genomic_DNA"/>
</dbReference>
<evidence type="ECO:0000256" key="2">
    <source>
        <dbReference type="ARBA" id="ARBA00023125"/>
    </source>
</evidence>
<evidence type="ECO:0000256" key="3">
    <source>
        <dbReference type="HAMAP-Rule" id="MF_00317"/>
    </source>
</evidence>
<keyword evidence="1 3" id="KW-0235">DNA replication</keyword>
<dbReference type="GO" id="GO:0006275">
    <property type="term" value="P:regulation of DNA replication"/>
    <property type="evidence" value="ECO:0007669"/>
    <property type="project" value="UniProtKB-UniRule"/>
</dbReference>
<sequence length="250" mass="27329">MTFSAICTKQTISDYLALLDPLVDEARFHLGAEGIRSTMADPATVACVDANLDAGAFESYEADGETIAVNLGKLKDMLSVASSDELVYLDLNEETRKLDITAGVVDYSLALIDPEAIRDEPTFTDIDDSEFVVDGRTLLTAGTAADNLDENDHITLGFDTLDEQFTVTAQGDTDDMDIAIDREDLIAVSAYEAGGTTLLSLDYFQAVLKPITKDVDVRIQLKDDHPLRLTFDPSEDCTAQYMIAPRIQRD</sequence>
<dbReference type="HAMAP" id="MF_00317">
    <property type="entry name" value="DNApol_clamp_arch"/>
    <property type="match status" value="1"/>
</dbReference>